<dbReference type="Proteomes" id="UP001629113">
    <property type="component" value="Unassembled WGS sequence"/>
</dbReference>
<feature type="compositionally biased region" description="Basic and acidic residues" evidence="2">
    <location>
        <begin position="147"/>
        <end position="167"/>
    </location>
</feature>
<proteinExistence type="predicted"/>
<feature type="region of interest" description="Disordered" evidence="2">
    <location>
        <begin position="2182"/>
        <end position="2213"/>
    </location>
</feature>
<feature type="coiled-coil region" evidence="1">
    <location>
        <begin position="1973"/>
        <end position="2042"/>
    </location>
</feature>
<keyword evidence="4" id="KW-1185">Reference proteome</keyword>
<feature type="coiled-coil region" evidence="1">
    <location>
        <begin position="1368"/>
        <end position="1425"/>
    </location>
</feature>
<feature type="compositionally biased region" description="Polar residues" evidence="2">
    <location>
        <begin position="2078"/>
        <end position="2094"/>
    </location>
</feature>
<evidence type="ECO:0000313" key="3">
    <source>
        <dbReference type="EMBL" id="KAL3428220.1"/>
    </source>
</evidence>
<evidence type="ECO:0000256" key="1">
    <source>
        <dbReference type="SAM" id="Coils"/>
    </source>
</evidence>
<evidence type="ECO:0000256" key="2">
    <source>
        <dbReference type="SAM" id="MobiDB-lite"/>
    </source>
</evidence>
<name>A0ABR4PXX6_9HELO</name>
<feature type="coiled-coil region" evidence="1">
    <location>
        <begin position="1289"/>
        <end position="1340"/>
    </location>
</feature>
<sequence>MPSIERSSSRESDGSLRHQHSASSDIGRAMVPMWDSSDPERAPPPLPMNPSSPVVTSRPNTSSAIQSAHAALTEKARESAYTSNNISKRPELSPERSLIKGATHKRMQSLQGGTVRDLSNLLEGGSTFGSPLRSPEKITRRPSTPHANKEFVLERAPSPEKEQKDQSRATTPTPAPKSDMPTLRPSLRKPERHQSILGENTPPQSATMLALQNMATRDSDTSLSTVTNGSSALARTPQTFDAISNQILSLTSIATNLQREMTNLTRRSKDNATDLVSLKEATNARDEDIRKSLRELVINLSEESSRASSHYLPSTGAGLYLDSKAHNSPNSSRAIKQFSLPRIPSPNSFASSLDRESMSTPDGAISIALLEKILREMGTKEGQDQLVNRLSEVADRLARDGLSTAKKLEDLVEFIKINTETNALVAQNGGGGVGAIRSRSFSFDDPPRLELDFENSRGASTQRSEALLAVGANKENQKSSGTRRSNDVLNDDILKIIRSVKDSVAQGGGLTAEVKALVRELRGEVLGMGREIGRKLDEASAKDTTNDSSADKEHVARIVQDGLEELRQHMDGVLREHRRQSNSSAVSRSAVDYQEVYNAVRAAVNEKPQTAQQPALEKDDIIEAVREAWENYKPDIELQHFGLEREELLATLKEGIQEYASQDSHQDGGATREEVFTAVVEGLKHFSPPKVETEASLSRDEILDAVRECLEEFEFPSAPSAPIREDDMTRDIVQDAVRQCLEEFEFPAAPSAPPGPGEAVTRELMLDAINEGLHNFEFPASAQEGNITKDVILDAVDEVLHNFEFPAPSQDSGISKDAVLEAVNEGLRNFDFAAANSTAVVARDVSSSAGLTRDDVFDTLEEVLHNFEFPTAPQEPGITKDSVLEAIQEGLHNFDFAAANSSAVVARDIGAGGLTRDDVFDTVEEVLSKFEFPTAPQENGITKDSVLEAVHEGLRNFDFASANSTAVVARDIGIGGEGLTRSDVFETVDEVLHKFEFPAPPPAQDTGITKDAVLEAIHEGLHNFDFAAATSTALVARDVTTGLTRDDVFDTVDEVLHKFEFPVPVHDGITKDAVFDAVNECLQNFDFGEINSSAVVARDVGENLTRDDVFDAVKAVLENQPAGMSGSVDQQVLERLNDIVESMRNEFQSVSEEAKQNVAAHGRDTEQLLDATKDGFERLRGDIETYVDRAADVTGKDEILDSMRESFEILLSEVETMISKGSNNSLESIQSELEHLRGTMATSLVQAGGSMDKDEIIEALREGLDGLRAEIDRPRDSNESVHSGTGEIMDALQDGLSELRAEVEKLGNKPVDLTVNYEILDTLKAGLEGVRADIDRLRETGTNNEQAVAAITDGAVVTAEESLKRNDIENLEVLITQLRIKVEALESMPPPPPQVVPGTLAKEDLAEVEEMLRNVQETVNAISSAEKPVDEDGVKREDVEALETLLRNTKAKIDDMDPEQLVKREHLDIVEGVVRETSDNINEFASTMMDVSKKEDVNVIELLVRDVVAGLEEMKERAVKESEDLEKVTKTDVEAVEAVCLDVKSAIEQMVLADLAALASKDDVTNLSEMVKEFKDRIETHAETNAKSFEERQAETVGVGERVNEIREFLDEFKDAMKEKLDEGTTSFEALGKVLETHGETITKNATVSDDVKEVFETLKAEFEKSHAGVVGAKLESDEKFQLTWDKFDNKIDEKFNEIISKYDDAQITAEARAKILEDKTTENGATLLETKTVGEDVRLVIDTLNTTLTDSVEKMDESGKTVFNRVDETFTRVDEAFNRVDETFNRADETFKRVDETFTRVEETHADAKAEHQLTREQVFKAIGAIEEVQSSVTDYNPKILDSLKDVLMIVGQHYEHSKTSTTTIQEKIAEIPPPPPPIELPLLQDVPAPEKYDDGQVHEKLDKLVDHMDTAGKSFAQLDMLDKIHQQVMQTAAEVSEFVSAQTQRIANDHEDKEKAVEAATIALEKRLAQKDHVEATVVGLREEEEQLKQSVAMLKAEQDNLAHQKMRLSADVSSFETALRIRREELHAMEARAEGLERRILEGVMDHSRALLMSKSKPKSNKARDVMSRKRVPSQALSGTESGVSIPSSRASNATQSAVNMAMNGNRALLHVPVNTAGAGAGTSRRILSLSQINNNVPTGGINRSHSVKTPAGAAKFRKSSWAGSMERKYGELNKENLALKESEEEENASLDGDLGGENDEEGDDDTMRRSSFGTTILTTTGTGLSVSVIDEGTEWTGSEVSSSLLDSDAETETDIGTNVGNDAGRDIILYDNDISVELA</sequence>
<feature type="compositionally biased region" description="Acidic residues" evidence="2">
    <location>
        <begin position="2186"/>
        <end position="2208"/>
    </location>
</feature>
<accession>A0ABR4PXX6</accession>
<reference evidence="3 4" key="1">
    <citation type="submission" date="2024-06" db="EMBL/GenBank/DDBJ databases">
        <title>Complete genome of Phlyctema vagabunda strain 19-DSS-EL-015.</title>
        <authorList>
            <person name="Fiorenzani C."/>
        </authorList>
    </citation>
    <scope>NUCLEOTIDE SEQUENCE [LARGE SCALE GENOMIC DNA]</scope>
    <source>
        <strain evidence="3 4">19-DSS-EL-015</strain>
    </source>
</reference>
<feature type="compositionally biased region" description="Basic and acidic residues" evidence="2">
    <location>
        <begin position="7"/>
        <end position="16"/>
    </location>
</feature>
<feature type="region of interest" description="Disordered" evidence="2">
    <location>
        <begin position="2058"/>
        <end position="2094"/>
    </location>
</feature>
<feature type="compositionally biased region" description="Polar residues" evidence="2">
    <location>
        <begin position="54"/>
        <end position="66"/>
    </location>
</feature>
<comment type="caution">
    <text evidence="3">The sequence shown here is derived from an EMBL/GenBank/DDBJ whole genome shotgun (WGS) entry which is preliminary data.</text>
</comment>
<evidence type="ECO:0000313" key="4">
    <source>
        <dbReference type="Proteomes" id="UP001629113"/>
    </source>
</evidence>
<gene>
    <name evidence="3" type="ORF">PVAG01_01729</name>
</gene>
<feature type="compositionally biased region" description="Basic and acidic residues" evidence="2">
    <location>
        <begin position="88"/>
        <end position="98"/>
    </location>
</feature>
<dbReference type="EMBL" id="JBFCZG010000001">
    <property type="protein sequence ID" value="KAL3428220.1"/>
    <property type="molecule type" value="Genomic_DNA"/>
</dbReference>
<keyword evidence="1" id="KW-0175">Coiled coil</keyword>
<protein>
    <submittedName>
        <fullName evidence="3">Chromosome segregation ATPase</fullName>
    </submittedName>
</protein>
<organism evidence="3 4">
    <name type="scientific">Phlyctema vagabunda</name>
    <dbReference type="NCBI Taxonomy" id="108571"/>
    <lineage>
        <taxon>Eukaryota</taxon>
        <taxon>Fungi</taxon>
        <taxon>Dikarya</taxon>
        <taxon>Ascomycota</taxon>
        <taxon>Pezizomycotina</taxon>
        <taxon>Leotiomycetes</taxon>
        <taxon>Helotiales</taxon>
        <taxon>Dermateaceae</taxon>
        <taxon>Phlyctema</taxon>
    </lineage>
</organism>
<feature type="region of interest" description="Disordered" evidence="2">
    <location>
        <begin position="1"/>
        <end position="204"/>
    </location>
</feature>